<accession>A0ABD1QY91</accession>
<feature type="transmembrane region" description="Helical" evidence="6">
    <location>
        <begin position="378"/>
        <end position="402"/>
    </location>
</feature>
<sequence length="490" mass="53580">MAGQIAEKLLSEVENGENGENGEKSPKKKIWNESKKMWVVAGPAIFTRFSSFGVNVISQAFVGHIGSTELAAYALVVTVLMRFANGVLLGMASGLETLCGQAYGAKQYHMLGIYLQRSWLIMTVMATLLTPILIFANPILRAFGQDESIAEMAGTIGLWFLPVIYSFIVSFTCQMYLQAQSKNIIITYLATLTISIHIFLSWLLTVKYKFGITGAMTSTILAYWIPNLGQLIFIFSGGCPETWKGFSILAFKDLWPIIKLSLSSGAMLCLELWYNTILILLTGSFKNAEVAIDALSICLNINGWEMMISLGFLAAASVRVANNLGRGNSKGAKLSILVTVLTSLAIGLVLFVFFLFFRGSLAYVFTKSRDVAAAVARLSPYLAFSILMNSVQPVLSGVAVGAGRQATVAYVNIGSYYFVGIPIGVVLGYVIKLEVEGVWIGMLFGTLVQTIILAILTYRTDWDKQVMIARTRVNNFFMEAETDKKSPPSA</sequence>
<feature type="transmembrane region" description="Helical" evidence="6">
    <location>
        <begin position="210"/>
        <end position="236"/>
    </location>
</feature>
<comment type="subcellular location">
    <subcellularLocation>
        <location evidence="1">Membrane</location>
        <topology evidence="1">Multi-pass membrane protein</topology>
    </subcellularLocation>
</comment>
<feature type="transmembrane region" description="Helical" evidence="6">
    <location>
        <begin position="257"/>
        <end position="281"/>
    </location>
</feature>
<feature type="transmembrane region" description="Helical" evidence="6">
    <location>
        <begin position="301"/>
        <end position="322"/>
    </location>
</feature>
<feature type="transmembrane region" description="Helical" evidence="6">
    <location>
        <begin position="70"/>
        <end position="98"/>
    </location>
</feature>
<comment type="similarity">
    <text evidence="2 6">Belongs to the multi antimicrobial extrusion (MATE) (TC 2.A.66.1) family.</text>
</comment>
<dbReference type="Pfam" id="PF01554">
    <property type="entry name" value="MatE"/>
    <property type="match status" value="2"/>
</dbReference>
<dbReference type="InterPro" id="IPR045069">
    <property type="entry name" value="MATE_euk"/>
</dbReference>
<dbReference type="CDD" id="cd13132">
    <property type="entry name" value="MATE_eukaryotic"/>
    <property type="match status" value="1"/>
</dbReference>
<feature type="transmembrane region" description="Helical" evidence="6">
    <location>
        <begin position="119"/>
        <end position="140"/>
    </location>
</feature>
<gene>
    <name evidence="7" type="ORF">Adt_33822</name>
</gene>
<protein>
    <recommendedName>
        <fullName evidence="6">Protein DETOXIFICATION</fullName>
    </recommendedName>
    <alternativeName>
        <fullName evidence="6">Multidrug and toxic compound extrusion protein</fullName>
    </alternativeName>
</protein>
<dbReference type="NCBIfam" id="TIGR00797">
    <property type="entry name" value="matE"/>
    <property type="match status" value="1"/>
</dbReference>
<dbReference type="PANTHER" id="PTHR11206">
    <property type="entry name" value="MULTIDRUG RESISTANCE PROTEIN"/>
    <property type="match status" value="1"/>
</dbReference>
<dbReference type="AlphaFoldDB" id="A0ABD1QY91"/>
<proteinExistence type="inferred from homology"/>
<dbReference type="Proteomes" id="UP001604336">
    <property type="component" value="Unassembled WGS sequence"/>
</dbReference>
<organism evidence="7 8">
    <name type="scientific">Abeliophyllum distichum</name>
    <dbReference type="NCBI Taxonomy" id="126358"/>
    <lineage>
        <taxon>Eukaryota</taxon>
        <taxon>Viridiplantae</taxon>
        <taxon>Streptophyta</taxon>
        <taxon>Embryophyta</taxon>
        <taxon>Tracheophyta</taxon>
        <taxon>Spermatophyta</taxon>
        <taxon>Magnoliopsida</taxon>
        <taxon>eudicotyledons</taxon>
        <taxon>Gunneridae</taxon>
        <taxon>Pentapetalae</taxon>
        <taxon>asterids</taxon>
        <taxon>lamiids</taxon>
        <taxon>Lamiales</taxon>
        <taxon>Oleaceae</taxon>
        <taxon>Forsythieae</taxon>
        <taxon>Abeliophyllum</taxon>
    </lineage>
</organism>
<feature type="transmembrane region" description="Helical" evidence="6">
    <location>
        <begin position="334"/>
        <end position="358"/>
    </location>
</feature>
<evidence type="ECO:0000256" key="3">
    <source>
        <dbReference type="ARBA" id="ARBA00022692"/>
    </source>
</evidence>
<evidence type="ECO:0000256" key="5">
    <source>
        <dbReference type="ARBA" id="ARBA00023136"/>
    </source>
</evidence>
<feature type="transmembrane region" description="Helical" evidence="6">
    <location>
        <begin position="409"/>
        <end position="431"/>
    </location>
</feature>
<evidence type="ECO:0000256" key="6">
    <source>
        <dbReference type="RuleBase" id="RU004914"/>
    </source>
</evidence>
<feature type="transmembrane region" description="Helical" evidence="6">
    <location>
        <begin position="185"/>
        <end position="204"/>
    </location>
</feature>
<dbReference type="GO" id="GO:0016020">
    <property type="term" value="C:membrane"/>
    <property type="evidence" value="ECO:0007669"/>
    <property type="project" value="UniProtKB-SubCell"/>
</dbReference>
<feature type="transmembrane region" description="Helical" evidence="6">
    <location>
        <begin position="152"/>
        <end position="173"/>
    </location>
</feature>
<evidence type="ECO:0000256" key="4">
    <source>
        <dbReference type="ARBA" id="ARBA00022989"/>
    </source>
</evidence>
<reference evidence="8" key="1">
    <citation type="submission" date="2024-07" db="EMBL/GenBank/DDBJ databases">
        <title>Two chromosome-level genome assemblies of Korean endemic species Abeliophyllum distichum and Forsythia ovata (Oleaceae).</title>
        <authorList>
            <person name="Jang H."/>
        </authorList>
    </citation>
    <scope>NUCLEOTIDE SEQUENCE [LARGE SCALE GENOMIC DNA]</scope>
</reference>
<keyword evidence="5 6" id="KW-0472">Membrane</keyword>
<keyword evidence="4 6" id="KW-1133">Transmembrane helix</keyword>
<evidence type="ECO:0000313" key="8">
    <source>
        <dbReference type="Proteomes" id="UP001604336"/>
    </source>
</evidence>
<dbReference type="InterPro" id="IPR002528">
    <property type="entry name" value="MATE_fam"/>
</dbReference>
<feature type="transmembrane region" description="Helical" evidence="6">
    <location>
        <begin position="437"/>
        <end position="458"/>
    </location>
</feature>
<keyword evidence="3 6" id="KW-0812">Transmembrane</keyword>
<dbReference type="EMBL" id="JBFOLK010000010">
    <property type="protein sequence ID" value="KAL2480856.1"/>
    <property type="molecule type" value="Genomic_DNA"/>
</dbReference>
<name>A0ABD1QY91_9LAMI</name>
<evidence type="ECO:0000256" key="2">
    <source>
        <dbReference type="ARBA" id="ARBA00010199"/>
    </source>
</evidence>
<evidence type="ECO:0000313" key="7">
    <source>
        <dbReference type="EMBL" id="KAL2480856.1"/>
    </source>
</evidence>
<comment type="caution">
    <text evidence="7">The sequence shown here is derived from an EMBL/GenBank/DDBJ whole genome shotgun (WGS) entry which is preliminary data.</text>
</comment>
<feature type="transmembrane region" description="Helical" evidence="6">
    <location>
        <begin position="37"/>
        <end position="58"/>
    </location>
</feature>
<keyword evidence="8" id="KW-1185">Reference proteome</keyword>
<evidence type="ECO:0000256" key="1">
    <source>
        <dbReference type="ARBA" id="ARBA00004141"/>
    </source>
</evidence>